<feature type="domain" description="Atrophied bacterial Ig" evidence="4">
    <location>
        <begin position="2072"/>
        <end position="2151"/>
    </location>
</feature>
<dbReference type="RefSeq" id="WP_259870670.1">
    <property type="nucleotide sequence ID" value="NZ_JAMQJZ010000003.1"/>
</dbReference>
<feature type="transmembrane region" description="Helical" evidence="2">
    <location>
        <begin position="2415"/>
        <end position="2435"/>
    </location>
</feature>
<organism evidence="5 6">
    <name type="scientific">Aquibacillus koreensis</name>
    <dbReference type="NCBI Taxonomy" id="279446"/>
    <lineage>
        <taxon>Bacteria</taxon>
        <taxon>Bacillati</taxon>
        <taxon>Bacillota</taxon>
        <taxon>Bacilli</taxon>
        <taxon>Bacillales</taxon>
        <taxon>Bacillaceae</taxon>
        <taxon>Aquibacillus</taxon>
    </lineage>
</organism>
<keyword evidence="2" id="KW-1133">Transmembrane helix</keyword>
<dbReference type="Gene3D" id="1.20.1270.90">
    <property type="entry name" value="AF1782-like"/>
    <property type="match status" value="4"/>
</dbReference>
<accession>A0A9X3WMB3</accession>
<reference evidence="5" key="1">
    <citation type="submission" date="2022-06" db="EMBL/GenBank/DDBJ databases">
        <title>Aquibacillus sp. a new bacterium isolated from soil saline samples.</title>
        <authorList>
            <person name="Galisteo C."/>
            <person name="De La Haba R."/>
            <person name="Sanchez-Porro C."/>
            <person name="Ventosa A."/>
        </authorList>
    </citation>
    <scope>NUCLEOTIDE SEQUENCE</scope>
    <source>
        <strain evidence="5">JCM 12387</strain>
    </source>
</reference>
<dbReference type="Gene3D" id="2.60.40.10">
    <property type="entry name" value="Immunoglobulins"/>
    <property type="match status" value="5"/>
</dbReference>
<dbReference type="InterPro" id="IPR013783">
    <property type="entry name" value="Ig-like_fold"/>
</dbReference>
<protein>
    <submittedName>
        <fullName evidence="5">Ig-like domain-containing protein</fullName>
    </submittedName>
</protein>
<dbReference type="InterPro" id="IPR011801">
    <property type="entry name" value="Swm_rep_I_cyn"/>
</dbReference>
<feature type="domain" description="Bacterial Ig-like" evidence="3">
    <location>
        <begin position="1818"/>
        <end position="1890"/>
    </location>
</feature>
<name>A0A9X3WMB3_9BACI</name>
<feature type="domain" description="Bacterial Ig-like" evidence="3">
    <location>
        <begin position="747"/>
        <end position="826"/>
    </location>
</feature>
<dbReference type="InterPro" id="IPR046780">
    <property type="entry name" value="aBig_2"/>
</dbReference>
<evidence type="ECO:0000313" key="5">
    <source>
        <dbReference type="EMBL" id="MDC3419881.1"/>
    </source>
</evidence>
<dbReference type="InterPro" id="IPR028059">
    <property type="entry name" value="SWM_rpt"/>
</dbReference>
<dbReference type="Pfam" id="PF19077">
    <property type="entry name" value="Big_13"/>
    <property type="match status" value="2"/>
</dbReference>
<keyword evidence="2" id="KW-0812">Transmembrane</keyword>
<feature type="coiled-coil region" evidence="1">
    <location>
        <begin position="1972"/>
        <end position="2058"/>
    </location>
</feature>
<dbReference type="Pfam" id="PF13753">
    <property type="entry name" value="SWM_repeat"/>
    <property type="match status" value="4"/>
</dbReference>
<keyword evidence="6" id="KW-1185">Reference proteome</keyword>
<feature type="coiled-coil region" evidence="1">
    <location>
        <begin position="835"/>
        <end position="898"/>
    </location>
</feature>
<dbReference type="Pfam" id="PF20578">
    <property type="entry name" value="aBig_2"/>
    <property type="match status" value="1"/>
</dbReference>
<evidence type="ECO:0000256" key="1">
    <source>
        <dbReference type="SAM" id="Coils"/>
    </source>
</evidence>
<dbReference type="InterPro" id="IPR044016">
    <property type="entry name" value="Big_13"/>
</dbReference>
<evidence type="ECO:0000259" key="4">
    <source>
        <dbReference type="Pfam" id="PF20578"/>
    </source>
</evidence>
<gene>
    <name evidence="5" type="ORF">NC661_05805</name>
</gene>
<comment type="caution">
    <text evidence="5">The sequence shown here is derived from an EMBL/GenBank/DDBJ whole genome shotgun (WGS) entry which is preliminary data.</text>
</comment>
<sequence length="2442" mass="269328">MSSYHSEIEMVNKSRKLKYRRRRIMKRSQTLAKLFFIAILIFTTLASSYGSTTVFAQDNVVRDDTSGDFDYNPVLGEDVQVDPDFEVIAEEGDVFSEGNIRFEISDGHVESEKFFIPENSQVQLDGSTLLYSDGEFLLDGVPVATVNGTNNGDGTALQIDLSAPLENGDFEKELDSGEVQDWTINDTSQHPSKGLVNQIWLGELATKTKGRTYQSFDGNGPYTATGPNGEYTYETDVNYSGILNSERIAASIEGNEVLFSTGSGTLVKGLIDDNGNNRLELGFKSGSINSSASGYGSVFRIEAWSTPFQARAGDALYFDWRAFTVPNDTSNYDDFEVYGFIVDNEGNHTEILYGRGKDQKWTTVQKEIQEDGEYQFRFVSGSFDQTDGGKLGATLWIDNARVVSNKIVKDVVDAIGQMVHYQNPQYSGDRNVNISVTKENGETSELVDSDVIIEMMTQEEWLENGLSIIEPNEGTLLYDTNTLVTITGATRGDSSVNVSIEDPNDQVVFNGQPAVDEDGKWTIDYQEGNLIQGEYTIKATASKDGATSNAVTRIFTFVDTSELENYIADDIPVIVKDKEDYQNGWSAYQEKLTESQDFLASIENESSTPTQTDVDQVLQELKHAVEALKKHAPIEINPATYEHGGSIIVIEFDKQVTLTNSTNPGEGFTVSVAGANYPVKGASSNGNLVTLTVDQALDSDAKQVQVNYDGTTGNLYGDEQNGSADESFSIIATDEFGAGLQIVNTSGNTDDRTPTFNGSVHTNADRVSLTIKYQDREIIAGLEDVEVDLDSGKWTYTVPSNIAYGGDYTVEVTATNNEGEARTVTKSKTFYIVNKENLQAEHDAAEELVEEDYRLGWDDFEKARQHAESVLNKPTASQADVDQEITDLKDAVDALEKHAPIETDPATYEHGGNKIVIQFDKKVTLTNSENPEKGFTVSMDGTNYPVIGADSNGNSVTLTVEQALDSDAKVVQVNYDDTTGNLYGDEPNGSADESFRISATDEFGAGLQIVNTSGNTDNRTPTFNGFVHIGADSASLTFKNQDRKIIAELENVEADLESGEWTYTVPNDFAYGGDYTVEVTATDEDGDRTVTKSKTFYIVNKENLQAEHDAVDDFVEEDYRLGWDNFEKARQHAESVLNKPTASQADVDQEITDLKDAVDALEKHPPIETDPATYEHGGNKIVIQFDKKVTLTNSENPEEGFTVSVDGTNYPVKGASSNGNSVTLTVDQALDSDAGQVQVNYDGTTSNLYGDEQNGSADESFRIIATDEFGAGLQIVNTSGNTDNRTPTFNGSVHHDADSVSLTFKNQDRKVIAELENVEADLDTGEWTYTVPNDFAYGGDYTVEVTATDEGEDRTVTKSKTFYIVNKENLQAEYDVVDDFVEEDYRLGWDKFEEARQHAESVINDPTASQADVDQEITDLKDAVDALEKHPPIETDPATYEHGGNKIVIEFDKEVTLTNAKNPEEGFTVSVDGTNYPVKGASSNGNSVTLTVEQALDSDAGQVQVNYDGTTSNLYGDEQNGSSDESFSISATDEFGAGLQIVNTSGNTDDRTPTFNGSVHHDADSVSLTFKNQDRKIIAELENVEADLDSGEWTYTVPSNIAYGGDYTIEVTATDEGEARTVTKSTTFYIVNKENLQAEYDAAEELVKEDYRLGWDNFEKARQHAESVINKPTASQADVDQEIADLKVARDALEKHAPIVERTFYHHGHNNIYIVFDKDVMFTDVETDLTSGFTVSVDGKEIDIVAVERIGEDLDGKTQELKLSLRKDVELLSEIEVKVDYSEKDGNSNLSGDEENGTAVEDFEHVSSDDFGLALQISNPNAITNDTTPSILGTADKSADSASITIIGPNGEETVVDQDGLTIGSDGKWIYQVEEKLVPGEYEVVVTASEADREDVIKQHAFTVVDKEDLIKLKDMIDSKMLKGNFYTEGTWKEYSTKNSNAESVIHNPNSTQSEVDAARKELQAAYDNLLLKTVKEALDKAEIEKKLANKTKKVYTDTGGSESDDAYQDVNDELNNLEEELKKKPVELDLDKLLYRIDELKKARENLELATDQLISDQLKEAARFLTRDTAFTFSEDDTWESVTLKFLMLSEGPYDTKITWSSNQSKVISIDGNKATTDRQGSDKSVILTATISKGNQKIEKTFLVIVKRANISKKVSETTKRNASVGVNNNTSPTPSIERINLFANDNQLVNKIDKIIVNDGMVPADTTGTFSVYLPDDQANIADELALEVTADTLKKLKGILELKTDQATIVLNQSAVQSLADNDLELFFRIVPLRDETDKDDVSKRMVADQSVLEEIKKVSGSASARLVGTPKEIETNYSGYKTDIILPIGEFYHDGLDLDRLRVYIEHSDGTIDVQKGTIIYENDTPSGYKFSVDKFSTFTLFEIEVSEDSTTETVDKEENQLPSTALNMYNDLIIGVLLFGFGIFMYYVQRRRREN</sequence>
<evidence type="ECO:0000259" key="3">
    <source>
        <dbReference type="Pfam" id="PF19077"/>
    </source>
</evidence>
<dbReference type="Proteomes" id="UP001145072">
    <property type="component" value="Unassembled WGS sequence"/>
</dbReference>
<keyword evidence="1" id="KW-0175">Coiled coil</keyword>
<evidence type="ECO:0000313" key="6">
    <source>
        <dbReference type="Proteomes" id="UP001145072"/>
    </source>
</evidence>
<keyword evidence="2" id="KW-0472">Membrane</keyword>
<evidence type="ECO:0000256" key="2">
    <source>
        <dbReference type="SAM" id="Phobius"/>
    </source>
</evidence>
<dbReference type="NCBIfam" id="TIGR02059">
    <property type="entry name" value="swm_rep_I"/>
    <property type="match status" value="4"/>
</dbReference>
<dbReference type="Pfam" id="PF07554">
    <property type="entry name" value="FIVAR"/>
    <property type="match status" value="6"/>
</dbReference>
<proteinExistence type="predicted"/>
<dbReference type="Gene3D" id="1.20.1270.70">
    <property type="entry name" value="Designed single chain three-helix bundle"/>
    <property type="match status" value="1"/>
</dbReference>
<dbReference type="EMBL" id="JAMQJZ010000003">
    <property type="protein sequence ID" value="MDC3419881.1"/>
    <property type="molecule type" value="Genomic_DNA"/>
</dbReference>